<dbReference type="RefSeq" id="WP_165972771.1">
    <property type="nucleotide sequence ID" value="NZ_SMAR01000008.1"/>
</dbReference>
<dbReference type="EMBL" id="SMAR01000008">
    <property type="protein sequence ID" value="TCT40866.1"/>
    <property type="molecule type" value="Genomic_DNA"/>
</dbReference>
<comment type="caution">
    <text evidence="1">The sequence shown here is derived from an EMBL/GenBank/DDBJ whole genome shotgun (WGS) entry which is preliminary data.</text>
</comment>
<name>A0A4R3NTL5_9HYPH</name>
<evidence type="ECO:0000313" key="1">
    <source>
        <dbReference type="EMBL" id="TCT40866.1"/>
    </source>
</evidence>
<proteinExistence type="predicted"/>
<sequence>MGSSVEIHGLKAGQSRVVFQSDALIEAPNRAPDGHAFAFVRYSKNA</sequence>
<dbReference type="AlphaFoldDB" id="A0A4R3NTL5"/>
<keyword evidence="2" id="KW-1185">Reference proteome</keyword>
<gene>
    <name evidence="1" type="ORF">EDC90_10086</name>
</gene>
<organism evidence="1 2">
    <name type="scientific">Martelella mediterranea</name>
    <dbReference type="NCBI Taxonomy" id="293089"/>
    <lineage>
        <taxon>Bacteria</taxon>
        <taxon>Pseudomonadati</taxon>
        <taxon>Pseudomonadota</taxon>
        <taxon>Alphaproteobacteria</taxon>
        <taxon>Hyphomicrobiales</taxon>
        <taxon>Aurantimonadaceae</taxon>
        <taxon>Martelella</taxon>
    </lineage>
</organism>
<accession>A0A4R3NTL5</accession>
<reference evidence="1 2" key="1">
    <citation type="submission" date="2019-03" db="EMBL/GenBank/DDBJ databases">
        <title>Freshwater and sediment microbial communities from various areas in North America, analyzing microbe dynamics in response to fracking.</title>
        <authorList>
            <person name="Lamendella R."/>
        </authorList>
    </citation>
    <scope>NUCLEOTIDE SEQUENCE [LARGE SCALE GENOMIC DNA]</scope>
    <source>
        <strain evidence="1 2">175.2</strain>
    </source>
</reference>
<dbReference type="Proteomes" id="UP000295097">
    <property type="component" value="Unassembled WGS sequence"/>
</dbReference>
<protein>
    <submittedName>
        <fullName evidence="1">Uncharacterized protein</fullName>
    </submittedName>
</protein>
<evidence type="ECO:0000313" key="2">
    <source>
        <dbReference type="Proteomes" id="UP000295097"/>
    </source>
</evidence>